<dbReference type="PANTHER" id="PTHR43285:SF2">
    <property type="entry name" value="ANTHRANILATE PHOSPHORIBOSYLTRANSFERASE"/>
    <property type="match status" value="1"/>
</dbReference>
<evidence type="ECO:0000256" key="6">
    <source>
        <dbReference type="ARBA" id="ARBA00023141"/>
    </source>
</evidence>
<evidence type="ECO:0000256" key="8">
    <source>
        <dbReference type="ARBA" id="ARBA00061188"/>
    </source>
</evidence>
<comment type="similarity">
    <text evidence="9">Belongs to the anthranilate phosphoribosyltransferase family.</text>
</comment>
<accession>A0A6N9R0U5</accession>
<comment type="catalytic activity">
    <reaction evidence="7 9">
        <text>N-(5-phospho-beta-D-ribosyl)anthranilate + diphosphate = 5-phospho-alpha-D-ribose 1-diphosphate + anthranilate</text>
        <dbReference type="Rhea" id="RHEA:11768"/>
        <dbReference type="ChEBI" id="CHEBI:16567"/>
        <dbReference type="ChEBI" id="CHEBI:18277"/>
        <dbReference type="ChEBI" id="CHEBI:33019"/>
        <dbReference type="ChEBI" id="CHEBI:58017"/>
        <dbReference type="EC" id="2.4.2.18"/>
    </reaction>
</comment>
<dbReference type="GO" id="GO:0005829">
    <property type="term" value="C:cytosol"/>
    <property type="evidence" value="ECO:0007669"/>
    <property type="project" value="TreeGrafter"/>
</dbReference>
<evidence type="ECO:0000256" key="3">
    <source>
        <dbReference type="ARBA" id="ARBA00022676"/>
    </source>
</evidence>
<keyword evidence="6 9" id="KW-0057">Aromatic amino acid biosynthesis</keyword>
<evidence type="ECO:0000259" key="11">
    <source>
        <dbReference type="Pfam" id="PF02885"/>
    </source>
</evidence>
<proteinExistence type="inferred from homology"/>
<feature type="domain" description="Glycosyl transferase family 3" evidence="10">
    <location>
        <begin position="76"/>
        <end position="323"/>
    </location>
</feature>
<feature type="binding site" evidence="9">
    <location>
        <position position="167"/>
    </location>
    <ligand>
        <name>anthranilate</name>
        <dbReference type="ChEBI" id="CHEBI:16567"/>
        <label>2</label>
    </ligand>
</feature>
<dbReference type="NCBIfam" id="TIGR01245">
    <property type="entry name" value="trpD"/>
    <property type="match status" value="1"/>
</dbReference>
<dbReference type="InterPro" id="IPR000312">
    <property type="entry name" value="Glycosyl_Trfase_fam3"/>
</dbReference>
<comment type="similarity">
    <text evidence="8">In the C-terminal section; belongs to the anthranilate phosphoribosyltransferase family.</text>
</comment>
<evidence type="ECO:0000259" key="10">
    <source>
        <dbReference type="Pfam" id="PF00591"/>
    </source>
</evidence>
<evidence type="ECO:0000256" key="9">
    <source>
        <dbReference type="HAMAP-Rule" id="MF_00211"/>
    </source>
</evidence>
<dbReference type="HAMAP" id="MF_00211">
    <property type="entry name" value="TrpD"/>
    <property type="match status" value="1"/>
</dbReference>
<evidence type="ECO:0000313" key="13">
    <source>
        <dbReference type="Proteomes" id="UP000471026"/>
    </source>
</evidence>
<keyword evidence="5 9" id="KW-0822">Tryptophan biosynthesis</keyword>
<dbReference type="EC" id="2.4.2.18" evidence="9"/>
<dbReference type="RefSeq" id="WP_162230410.1">
    <property type="nucleotide sequence ID" value="NZ_WMHZ01000034.1"/>
</dbReference>
<keyword evidence="4 9" id="KW-0808">Transferase</keyword>
<sequence>MRDFTSILEAVCTGHPLDADRASLAFAALADGEVPHVQAAGFLAALRVKEPTIVELTAAVREMRKRMVRVTSPPGTVDILGTGGDGKATFNVSTAAALVVASTGVYVAKQGNGAFSSRCGSADVLQEAGVRLTLTPTQLASCLTEVGFCFLYAPDHHPALRHVHEVRRGLGVRTVFNLMGPMMNAADVKRHLIGVFDQRWIVPVAETLGALGSERALVVSSSSGMDEIALDGPTHVAELDGGVVNEWTLDPRSLGVPAYRDEELRGASPAANASALRSTLEGADGPFRQATEVNAAAALYVAGKASTVAEGREIAAEALDEGAPARLLDHYSELTQSLGRSNRP</sequence>
<organism evidence="12 13">
    <name type="scientific">Kocuria marina subsp. indica</name>
    <dbReference type="NCBI Taxonomy" id="1049583"/>
    <lineage>
        <taxon>Bacteria</taxon>
        <taxon>Bacillati</taxon>
        <taxon>Actinomycetota</taxon>
        <taxon>Actinomycetes</taxon>
        <taxon>Micrococcales</taxon>
        <taxon>Micrococcaceae</taxon>
        <taxon>Kocuria</taxon>
    </lineage>
</organism>
<dbReference type="InterPro" id="IPR036320">
    <property type="entry name" value="Glycosyl_Trfase_fam3_N_dom_sf"/>
</dbReference>
<dbReference type="EMBL" id="WMHZ01000034">
    <property type="protein sequence ID" value="NDO79152.1"/>
    <property type="molecule type" value="Genomic_DNA"/>
</dbReference>
<feature type="binding site" evidence="9">
    <location>
        <position position="112"/>
    </location>
    <ligand>
        <name>anthranilate</name>
        <dbReference type="ChEBI" id="CHEBI:16567"/>
        <label>1</label>
    </ligand>
</feature>
<dbReference type="UniPathway" id="UPA00035">
    <property type="reaction ID" value="UER00041"/>
</dbReference>
<keyword evidence="3 9" id="KW-0328">Glycosyltransferase</keyword>
<dbReference type="InterPro" id="IPR017459">
    <property type="entry name" value="Glycosyl_Trfase_fam3_N_dom"/>
</dbReference>
<feature type="binding site" evidence="9">
    <location>
        <position position="93"/>
    </location>
    <ligand>
        <name>Mg(2+)</name>
        <dbReference type="ChEBI" id="CHEBI:18420"/>
        <label>1</label>
    </ligand>
</feature>
<evidence type="ECO:0000256" key="2">
    <source>
        <dbReference type="ARBA" id="ARBA00022605"/>
    </source>
</evidence>
<dbReference type="PANTHER" id="PTHR43285">
    <property type="entry name" value="ANTHRANILATE PHOSPHORIBOSYLTRANSFERASE"/>
    <property type="match status" value="1"/>
</dbReference>
<feature type="binding site" evidence="9">
    <location>
        <position position="81"/>
    </location>
    <ligand>
        <name>5-phospho-alpha-D-ribose 1-diphosphate</name>
        <dbReference type="ChEBI" id="CHEBI:58017"/>
    </ligand>
</feature>
<evidence type="ECO:0000256" key="7">
    <source>
        <dbReference type="ARBA" id="ARBA00052328"/>
    </source>
</evidence>
<feature type="binding site" evidence="9">
    <location>
        <position position="227"/>
    </location>
    <ligand>
        <name>Mg(2+)</name>
        <dbReference type="ChEBI" id="CHEBI:18420"/>
        <label>1</label>
    </ligand>
</feature>
<feature type="binding site" evidence="9">
    <location>
        <position position="226"/>
    </location>
    <ligand>
        <name>Mg(2+)</name>
        <dbReference type="ChEBI" id="CHEBI:18420"/>
        <label>2</label>
    </ligand>
</feature>
<gene>
    <name evidence="9 12" type="primary">trpD</name>
    <name evidence="12" type="ORF">GKZ75_13215</name>
</gene>
<feature type="binding site" evidence="9">
    <location>
        <position position="89"/>
    </location>
    <ligand>
        <name>5-phospho-alpha-D-ribose 1-diphosphate</name>
        <dbReference type="ChEBI" id="CHEBI:58017"/>
    </ligand>
</feature>
<comment type="pathway">
    <text evidence="1 9">Amino-acid biosynthesis; L-tryptophan biosynthesis; L-tryptophan from chorismate: step 2/5.</text>
</comment>
<feature type="binding site" evidence="9">
    <location>
        <begin position="84"/>
        <end position="85"/>
    </location>
    <ligand>
        <name>5-phospho-alpha-D-ribose 1-diphosphate</name>
        <dbReference type="ChEBI" id="CHEBI:58017"/>
    </ligand>
</feature>
<keyword evidence="2 9" id="KW-0028">Amino-acid biosynthesis</keyword>
<reference evidence="12 13" key="1">
    <citation type="submission" date="2019-11" db="EMBL/GenBank/DDBJ databases">
        <title>Draft genome sequence of Kocuria indica DP-K7, a methyl red degrading Actinobacterium.</title>
        <authorList>
            <person name="Kumaran S."/>
            <person name="Tischler D."/>
            <person name="Ngo A.C.R."/>
            <person name="Schultes F."/>
        </authorList>
    </citation>
    <scope>NUCLEOTIDE SEQUENCE [LARGE SCALE GENOMIC DNA]</scope>
    <source>
        <strain evidence="12 13">DP-K7</strain>
    </source>
</reference>
<comment type="subunit">
    <text evidence="9">Homodimer.</text>
</comment>
<dbReference type="Gene3D" id="1.20.970.10">
    <property type="entry name" value="Transferase, Pyrimidine Nucleoside Phosphorylase, Chain C"/>
    <property type="match status" value="1"/>
</dbReference>
<dbReference type="GO" id="GO:0000162">
    <property type="term" value="P:L-tryptophan biosynthetic process"/>
    <property type="evidence" value="ECO:0007669"/>
    <property type="project" value="UniProtKB-UniRule"/>
</dbReference>
<dbReference type="SUPFAM" id="SSF52418">
    <property type="entry name" value="Nucleoside phosphorylase/phosphoribosyltransferase catalytic domain"/>
    <property type="match status" value="1"/>
</dbReference>
<comment type="caution">
    <text evidence="12">The sequence shown here is derived from an EMBL/GenBank/DDBJ whole genome shotgun (WGS) entry which is preliminary data.</text>
</comment>
<feature type="binding site" evidence="9">
    <location>
        <position position="81"/>
    </location>
    <ligand>
        <name>anthranilate</name>
        <dbReference type="ChEBI" id="CHEBI:16567"/>
        <label>1</label>
    </ligand>
</feature>
<dbReference type="InterPro" id="IPR005940">
    <property type="entry name" value="Anthranilate_Pribosyl_Tfrase"/>
</dbReference>
<keyword evidence="9" id="KW-0479">Metal-binding</keyword>
<name>A0A6N9R0U5_9MICC</name>
<dbReference type="Pfam" id="PF00591">
    <property type="entry name" value="Glycos_transf_3"/>
    <property type="match status" value="1"/>
</dbReference>
<comment type="function">
    <text evidence="9">Catalyzes the transfer of the phosphoribosyl group of 5-phosphorylribose-1-pyrophosphate (PRPP) to anthranilate to yield N-(5'-phosphoribosyl)-anthranilate (PRA).</text>
</comment>
<feature type="binding site" evidence="9">
    <location>
        <position position="227"/>
    </location>
    <ligand>
        <name>Mg(2+)</name>
        <dbReference type="ChEBI" id="CHEBI:18420"/>
        <label>2</label>
    </ligand>
</feature>
<dbReference type="SUPFAM" id="SSF47648">
    <property type="entry name" value="Nucleoside phosphorylase/phosphoribosyltransferase N-terminal domain"/>
    <property type="match status" value="1"/>
</dbReference>
<comment type="caution">
    <text evidence="9">Lacks conserved residue(s) required for the propagation of feature annotation.</text>
</comment>
<keyword evidence="9" id="KW-0460">Magnesium</keyword>
<dbReference type="AlphaFoldDB" id="A0A6N9R0U5"/>
<dbReference type="FunFam" id="3.40.1030.10:FF:000002">
    <property type="entry name" value="Anthranilate phosphoribosyltransferase"/>
    <property type="match status" value="1"/>
</dbReference>
<evidence type="ECO:0000256" key="5">
    <source>
        <dbReference type="ARBA" id="ARBA00022822"/>
    </source>
</evidence>
<protein>
    <recommendedName>
        <fullName evidence="9">Anthranilate phosphoribosyltransferase</fullName>
        <ecNumber evidence="9">2.4.2.18</ecNumber>
    </recommendedName>
</protein>
<dbReference type="InterPro" id="IPR035902">
    <property type="entry name" value="Nuc_phospho_transferase"/>
</dbReference>
<evidence type="ECO:0000313" key="12">
    <source>
        <dbReference type="EMBL" id="NDO79152.1"/>
    </source>
</evidence>
<dbReference type="Gene3D" id="3.40.1030.10">
    <property type="entry name" value="Nucleoside phosphorylase/phosphoribosyltransferase catalytic domain"/>
    <property type="match status" value="1"/>
</dbReference>
<dbReference type="GO" id="GO:0000287">
    <property type="term" value="F:magnesium ion binding"/>
    <property type="evidence" value="ECO:0007669"/>
    <property type="project" value="UniProtKB-UniRule"/>
</dbReference>
<comment type="cofactor">
    <cofactor evidence="9">
        <name>Mg(2+)</name>
        <dbReference type="ChEBI" id="CHEBI:18420"/>
    </cofactor>
    <text evidence="9">Binds 2 magnesium ions per monomer.</text>
</comment>
<feature type="binding site" evidence="9">
    <location>
        <position position="121"/>
    </location>
    <ligand>
        <name>5-phospho-alpha-D-ribose 1-diphosphate</name>
        <dbReference type="ChEBI" id="CHEBI:58017"/>
    </ligand>
</feature>
<evidence type="ECO:0000256" key="4">
    <source>
        <dbReference type="ARBA" id="ARBA00022679"/>
    </source>
</evidence>
<dbReference type="GO" id="GO:0004048">
    <property type="term" value="F:anthranilate phosphoribosyltransferase activity"/>
    <property type="evidence" value="ECO:0007669"/>
    <property type="project" value="UniProtKB-UniRule"/>
</dbReference>
<feature type="binding site" evidence="9">
    <location>
        <begin position="109"/>
        <end position="117"/>
    </location>
    <ligand>
        <name>5-phospho-alpha-D-ribose 1-diphosphate</name>
        <dbReference type="ChEBI" id="CHEBI:58017"/>
    </ligand>
</feature>
<feature type="binding site" evidence="9">
    <location>
        <begin position="91"/>
        <end position="94"/>
    </location>
    <ligand>
        <name>5-phospho-alpha-D-ribose 1-diphosphate</name>
        <dbReference type="ChEBI" id="CHEBI:58017"/>
    </ligand>
</feature>
<feature type="domain" description="Glycosyl transferase family 3 N-terminal" evidence="11">
    <location>
        <begin position="6"/>
        <end position="66"/>
    </location>
</feature>
<dbReference type="Proteomes" id="UP000471026">
    <property type="component" value="Unassembled WGS sequence"/>
</dbReference>
<evidence type="ECO:0000256" key="1">
    <source>
        <dbReference type="ARBA" id="ARBA00004907"/>
    </source>
</evidence>
<dbReference type="Pfam" id="PF02885">
    <property type="entry name" value="Glycos_trans_3N"/>
    <property type="match status" value="1"/>
</dbReference>